<dbReference type="GO" id="GO:0005524">
    <property type="term" value="F:ATP binding"/>
    <property type="evidence" value="ECO:0007669"/>
    <property type="project" value="InterPro"/>
</dbReference>
<dbReference type="EMBL" id="DS995905">
    <property type="protein sequence ID" value="EEA19852.1"/>
    <property type="molecule type" value="Genomic_DNA"/>
</dbReference>
<dbReference type="AlphaFoldDB" id="B6QTW7"/>
<dbReference type="InterPro" id="IPR054289">
    <property type="entry name" value="DUF7025"/>
</dbReference>
<dbReference type="PANTHER" id="PTHR46411">
    <property type="entry name" value="FAMILY ATPASE, PUTATIVE-RELATED"/>
    <property type="match status" value="1"/>
</dbReference>
<evidence type="ECO:0000313" key="3">
    <source>
        <dbReference type="Proteomes" id="UP000001294"/>
    </source>
</evidence>
<dbReference type="InterPro" id="IPR056599">
    <property type="entry name" value="AAA_lid_fung"/>
</dbReference>
<dbReference type="VEuPathDB" id="FungiDB:PMAA_006200"/>
<gene>
    <name evidence="2" type="ORF">PMAA_006200</name>
</gene>
<evidence type="ECO:0000313" key="2">
    <source>
        <dbReference type="EMBL" id="EEA19852.1"/>
    </source>
</evidence>
<dbReference type="Pfam" id="PF22942">
    <property type="entry name" value="DUF7025"/>
    <property type="match status" value="1"/>
</dbReference>
<reference evidence="3" key="1">
    <citation type="journal article" date="2015" name="Genome Announc.">
        <title>Genome sequence of the AIDS-associated pathogen Penicillium marneffei (ATCC18224) and its near taxonomic relative Talaromyces stipitatus (ATCC10500).</title>
        <authorList>
            <person name="Nierman W.C."/>
            <person name="Fedorova-Abrams N.D."/>
            <person name="Andrianopoulos A."/>
        </authorList>
    </citation>
    <scope>NUCLEOTIDE SEQUENCE [LARGE SCALE GENOMIC DNA]</scope>
    <source>
        <strain evidence="3">ATCC 18224 / CBS 334.59 / QM 7333</strain>
    </source>
</reference>
<dbReference type="PANTHER" id="PTHR46411:SF2">
    <property type="entry name" value="AAA+ ATPASE DOMAIN-CONTAINING PROTEIN"/>
    <property type="match status" value="1"/>
</dbReference>
<dbReference type="Pfam" id="PF00004">
    <property type="entry name" value="AAA"/>
    <property type="match status" value="1"/>
</dbReference>
<dbReference type="OrthoDB" id="4227295at2759"/>
<dbReference type="PhylomeDB" id="B6QTW7"/>
<name>B6QTW7_TALMQ</name>
<dbReference type="SMART" id="SM00382">
    <property type="entry name" value="AAA"/>
    <property type="match status" value="1"/>
</dbReference>
<dbReference type="Pfam" id="PF23232">
    <property type="entry name" value="AAA_lid_13"/>
    <property type="match status" value="1"/>
</dbReference>
<feature type="domain" description="AAA+ ATPase" evidence="1">
    <location>
        <begin position="774"/>
        <end position="901"/>
    </location>
</feature>
<organism evidence="2 3">
    <name type="scientific">Talaromyces marneffei (strain ATCC 18224 / CBS 334.59 / QM 7333)</name>
    <name type="common">Penicillium marneffei</name>
    <dbReference type="NCBI Taxonomy" id="441960"/>
    <lineage>
        <taxon>Eukaryota</taxon>
        <taxon>Fungi</taxon>
        <taxon>Dikarya</taxon>
        <taxon>Ascomycota</taxon>
        <taxon>Pezizomycotina</taxon>
        <taxon>Eurotiomycetes</taxon>
        <taxon>Eurotiomycetidae</taxon>
        <taxon>Eurotiales</taxon>
        <taxon>Trichocomaceae</taxon>
        <taxon>Talaromyces</taxon>
        <taxon>Talaromyces sect. Talaromyces</taxon>
    </lineage>
</organism>
<dbReference type="SUPFAM" id="SSF52540">
    <property type="entry name" value="P-loop containing nucleoside triphosphate hydrolases"/>
    <property type="match status" value="1"/>
</dbReference>
<protein>
    <recommendedName>
        <fullName evidence="1">AAA+ ATPase domain-containing protein</fullName>
    </recommendedName>
</protein>
<dbReference type="GO" id="GO:0016887">
    <property type="term" value="F:ATP hydrolysis activity"/>
    <property type="evidence" value="ECO:0007669"/>
    <property type="project" value="InterPro"/>
</dbReference>
<dbReference type="InterPro" id="IPR003959">
    <property type="entry name" value="ATPase_AAA_core"/>
</dbReference>
<sequence>MSLPSRSFSGFLPRLSQFNPQISSSRRPAADPYLFAGKYSTDGAIIKGGSHINRPAKGRQNQVHVTTSDGPLESVTLEEDRWLLREDLAEQTKVTKASSDFDDYYNEDYDEQGDNDNLTHLTHIEDNGRIYQLKDFAQQEILINDPFLSASKHTTLSEDRTSESGWNKKRLAAVLSQVSRHPPPAKNGSNSKAALTDYNSSHPSKFDSGDALFDIGPNALEPVNVFDFLDGPGITSEDTENIGFQIRTSPPPGVEQDLRQDKPVNIKMTSFAFSGDENVLRRQDYPEIEDQKLLRENFSDANNNKECGYGESLGPYRKLIDRINALEQENVLLKSWIDPNWNHQGRPFFQVIHQIEGDGRIFFNPPSWRRESLQEGIQYVLKGSSLSMRKEEYLKRSGNLAFAVFKSYASDTVDGQDFETPPLPNPEAEIVLFASDEMRRAIQNYLNRQPDFKQLFPSFDVTKEISSPYRFWYCTRASYESTLQEMPPHQRALVKLFGEWVNANYETEYASVDDQIARGVISCQSMKYLVRPGDPLILQESGRLQAYQAMSWADGQIMRRRRKDKEEVGFFNKAWTVSVWSYEFDGAFYQKPTTLDIELDVASPHEEVELSSLKVTPLEYAMPDVRQKLEQRGKTNWACRKKKFISYSGDNNIDSLNNNSERFMIDFMTYSQLYPPEKPQLKIGRTEIPSERMAVDEPPSAPEIFFFPSHIVGFNLRRKKWVDLEVDLIKEVEWNKTAFESLVVDEETKELVQALITSRLVAEKGADMIEDKGNGLTILLHGGPGTGKTFTAESVAELAEKPLYRVTCGDIGTKPEEVENYMESALHLGKIWDCVVLLDEADVFLQERNLSDLQRNALVTVFLRVLEYYDGILILTSNRVGTLDEAFKSRIQASLHYPNLNRSQRHKIWRNLINRFKRLEQPDIDFDDIECYISELAEQEMNGRQIRNSITTARQLARFKGRNMRHADLKHVISLAGRFEKYLSDVKEGYTDDVIARESGYR</sequence>
<dbReference type="Gene3D" id="3.40.50.300">
    <property type="entry name" value="P-loop containing nucleotide triphosphate hydrolases"/>
    <property type="match status" value="1"/>
</dbReference>
<proteinExistence type="predicted"/>
<dbReference type="Proteomes" id="UP000001294">
    <property type="component" value="Unassembled WGS sequence"/>
</dbReference>
<dbReference type="InterPro" id="IPR027417">
    <property type="entry name" value="P-loop_NTPase"/>
</dbReference>
<dbReference type="HOGENOM" id="CLU_004471_4_4_1"/>
<dbReference type="InterPro" id="IPR003593">
    <property type="entry name" value="AAA+_ATPase"/>
</dbReference>
<dbReference type="CDD" id="cd19481">
    <property type="entry name" value="RecA-like_protease"/>
    <property type="match status" value="1"/>
</dbReference>
<keyword evidence="3" id="KW-1185">Reference proteome</keyword>
<accession>B6QTW7</accession>
<evidence type="ECO:0000259" key="1">
    <source>
        <dbReference type="SMART" id="SM00382"/>
    </source>
</evidence>